<name>A0ABD2VUL8_9HYME</name>
<evidence type="ECO:0000256" key="1">
    <source>
        <dbReference type="SAM" id="MobiDB-lite"/>
    </source>
</evidence>
<proteinExistence type="predicted"/>
<protein>
    <submittedName>
        <fullName evidence="2">Uncharacterized protein</fullName>
    </submittedName>
</protein>
<feature type="region of interest" description="Disordered" evidence="1">
    <location>
        <begin position="1"/>
        <end position="20"/>
    </location>
</feature>
<sequence>MKRQEHHAAKDKHRCPNKSVLYAGPPRRAQDVIEREISESNQTPRIAFADVILIAALDSKICHLERKKRRSPTAFKSKLKIFSFAVHKVTCVGTCIYVVRSATGPVDTPRCSSSSVATILYETTHATYVTPRDPLAPKYRSAASYIIRL</sequence>
<feature type="compositionally biased region" description="Basic residues" evidence="1">
    <location>
        <begin position="1"/>
        <end position="16"/>
    </location>
</feature>
<evidence type="ECO:0000313" key="3">
    <source>
        <dbReference type="Proteomes" id="UP001627154"/>
    </source>
</evidence>
<dbReference type="AlphaFoldDB" id="A0ABD2VUL8"/>
<gene>
    <name evidence="2" type="ORF">TKK_019796</name>
</gene>
<evidence type="ECO:0000313" key="2">
    <source>
        <dbReference type="EMBL" id="KAL3384487.1"/>
    </source>
</evidence>
<dbReference type="EMBL" id="JBJJXI010000172">
    <property type="protein sequence ID" value="KAL3384487.1"/>
    <property type="molecule type" value="Genomic_DNA"/>
</dbReference>
<accession>A0ABD2VUL8</accession>
<comment type="caution">
    <text evidence="2">The sequence shown here is derived from an EMBL/GenBank/DDBJ whole genome shotgun (WGS) entry which is preliminary data.</text>
</comment>
<keyword evidence="3" id="KW-1185">Reference proteome</keyword>
<organism evidence="2 3">
    <name type="scientific">Trichogramma kaykai</name>
    <dbReference type="NCBI Taxonomy" id="54128"/>
    <lineage>
        <taxon>Eukaryota</taxon>
        <taxon>Metazoa</taxon>
        <taxon>Ecdysozoa</taxon>
        <taxon>Arthropoda</taxon>
        <taxon>Hexapoda</taxon>
        <taxon>Insecta</taxon>
        <taxon>Pterygota</taxon>
        <taxon>Neoptera</taxon>
        <taxon>Endopterygota</taxon>
        <taxon>Hymenoptera</taxon>
        <taxon>Apocrita</taxon>
        <taxon>Proctotrupomorpha</taxon>
        <taxon>Chalcidoidea</taxon>
        <taxon>Trichogrammatidae</taxon>
        <taxon>Trichogramma</taxon>
    </lineage>
</organism>
<dbReference type="Proteomes" id="UP001627154">
    <property type="component" value="Unassembled WGS sequence"/>
</dbReference>
<reference evidence="2 3" key="1">
    <citation type="journal article" date="2024" name="bioRxiv">
        <title>A reference genome for Trichogramma kaykai: A tiny desert-dwelling parasitoid wasp with competing sex-ratio distorters.</title>
        <authorList>
            <person name="Culotta J."/>
            <person name="Lindsey A.R."/>
        </authorList>
    </citation>
    <scope>NUCLEOTIDE SEQUENCE [LARGE SCALE GENOMIC DNA]</scope>
    <source>
        <strain evidence="2 3">KSX58</strain>
    </source>
</reference>